<name>T2KGJ1_FORAG</name>
<evidence type="ECO:0000313" key="2">
    <source>
        <dbReference type="EMBL" id="CDF77917.1"/>
    </source>
</evidence>
<proteinExistence type="predicted"/>
<dbReference type="SMART" id="SM00382">
    <property type="entry name" value="AAA"/>
    <property type="match status" value="1"/>
</dbReference>
<dbReference type="Proteomes" id="UP000016160">
    <property type="component" value="Chromosome"/>
</dbReference>
<dbReference type="RefSeq" id="WP_051774417.1">
    <property type="nucleotide sequence ID" value="NZ_HG315671.1"/>
</dbReference>
<organism evidence="2 3">
    <name type="scientific">Formosa agariphila (strain DSM 15362 / KCTC 12365 / LMG 23005 / KMM 3901 / M-2Alg 35-1)</name>
    <dbReference type="NCBI Taxonomy" id="1347342"/>
    <lineage>
        <taxon>Bacteria</taxon>
        <taxon>Pseudomonadati</taxon>
        <taxon>Bacteroidota</taxon>
        <taxon>Flavobacteriia</taxon>
        <taxon>Flavobacteriales</taxon>
        <taxon>Flavobacteriaceae</taxon>
        <taxon>Formosa</taxon>
    </lineage>
</organism>
<dbReference type="STRING" id="1347342.BN863_2050"/>
<dbReference type="HOGENOM" id="CLU_011498_4_1_10"/>
<dbReference type="InterPro" id="IPR027417">
    <property type="entry name" value="P-loop_NTPase"/>
</dbReference>
<evidence type="ECO:0000259" key="1">
    <source>
        <dbReference type="SMART" id="SM00382"/>
    </source>
</evidence>
<dbReference type="EMBL" id="HG315671">
    <property type="protein sequence ID" value="CDF77917.1"/>
    <property type="molecule type" value="Genomic_DNA"/>
</dbReference>
<dbReference type="SUPFAM" id="SSF52540">
    <property type="entry name" value="P-loop containing nucleoside triphosphate hydrolases"/>
    <property type="match status" value="1"/>
</dbReference>
<gene>
    <name evidence="2" type="ORF">BN863_2050</name>
</gene>
<accession>T2KGJ1</accession>
<feature type="domain" description="AAA+ ATPase" evidence="1">
    <location>
        <begin position="184"/>
        <end position="353"/>
    </location>
</feature>
<dbReference type="InterPro" id="IPR003593">
    <property type="entry name" value="AAA+_ATPase"/>
</dbReference>
<dbReference type="PATRIC" id="fig|1347342.6.peg.208"/>
<dbReference type="AlphaFoldDB" id="T2KGJ1"/>
<dbReference type="Gene3D" id="3.40.50.300">
    <property type="entry name" value="P-loop containing nucleotide triphosphate hydrolases"/>
    <property type="match status" value="1"/>
</dbReference>
<reference evidence="2 3" key="1">
    <citation type="journal article" date="2013" name="Appl. Environ. Microbiol.">
        <title>The genome of the alga-associated marine flavobacterium Formosa agariphila KMM 3901T reveals a broad potential for degradation of algal polysaccharides.</title>
        <authorList>
            <person name="Mann A.J."/>
            <person name="Hahnke R.L."/>
            <person name="Huang S."/>
            <person name="Werner J."/>
            <person name="Xing P."/>
            <person name="Barbeyron T."/>
            <person name="Huettel B."/>
            <person name="Stueber K."/>
            <person name="Reinhardt R."/>
            <person name="Harder J."/>
            <person name="Gloeckner F.O."/>
            <person name="Amann R.I."/>
            <person name="Teeling H."/>
        </authorList>
    </citation>
    <scope>NUCLEOTIDE SEQUENCE [LARGE SCALE GENOMIC DNA]</scope>
    <source>
        <strain evidence="3">DSM 15362 / KCTC 12365 / LMG 23005 / KMM 3901</strain>
    </source>
</reference>
<dbReference type="OrthoDB" id="9781481at2"/>
<dbReference type="REBASE" id="69765">
    <property type="entry name" value="Fag3901McrB2P"/>
</dbReference>
<protein>
    <submittedName>
        <fullName evidence="2">ATPase, AAA family</fullName>
    </submittedName>
</protein>
<sequence length="519" mass="59288">MESYKIINEFISKLKTNEIEAANSIKSLIEKDNFEKNLKVVDRLFFENKLKEINSDNYEETISFIRDIHKIKSGVYNDFNIWSASKTHLNKTNKNLIQRHNELNEIIGFPDNGNGLYKSFLGEKNLLTFIKNKYNSNNINSLETSSEYNLKTTFDLNSFSTNCLESGLNYNPELITRYVASLATKPFILLSGLSGSGKTKLAQAFAQWISQDESQYCIVPVGADWTNKEPLLGYVNALDSTEYIYPENGALNLIIRANNNPEKPYFLILDEMNLSHVERYFADFLSVMESKDNFKLHDDSITKKSGVPHTLSWPKNLFVVGTVNIDETTYMFSPKVLDRANVIEFRIHDSEIAEFLKNAQDITSIDCLGSDMGESFIKLTEAETNRTNLDGLNSELLNFFKKLQPLGAEFGYRTASEIQTLFSKIDLINPEYIAKEDEKIDIAIMQKLLPKLHGSRRKLLEPLKTLAQECLTEKTAQIFNEKGESLVTPESIKYKLSFEKLSRMYKNLIDNGFTSYAEA</sequence>
<keyword evidence="3" id="KW-1185">Reference proteome</keyword>
<evidence type="ECO:0000313" key="3">
    <source>
        <dbReference type="Proteomes" id="UP000016160"/>
    </source>
</evidence>
<dbReference type="eggNOG" id="COG1401">
    <property type="taxonomic scope" value="Bacteria"/>
</dbReference>